<gene>
    <name evidence="1" type="ORF">BDU57DRAFT_575604</name>
</gene>
<name>A0A6A5QNP9_AMPQU</name>
<reference evidence="1" key="1">
    <citation type="journal article" date="2020" name="Stud. Mycol.">
        <title>101 Dothideomycetes genomes: a test case for predicting lifestyles and emergence of pathogens.</title>
        <authorList>
            <person name="Haridas S."/>
            <person name="Albert R."/>
            <person name="Binder M."/>
            <person name="Bloem J."/>
            <person name="Labutti K."/>
            <person name="Salamov A."/>
            <person name="Andreopoulos B."/>
            <person name="Baker S."/>
            <person name="Barry K."/>
            <person name="Bills G."/>
            <person name="Bluhm B."/>
            <person name="Cannon C."/>
            <person name="Castanera R."/>
            <person name="Culley D."/>
            <person name="Daum C."/>
            <person name="Ezra D."/>
            <person name="Gonzalez J."/>
            <person name="Henrissat B."/>
            <person name="Kuo A."/>
            <person name="Liang C."/>
            <person name="Lipzen A."/>
            <person name="Lutzoni F."/>
            <person name="Magnuson J."/>
            <person name="Mondo S."/>
            <person name="Nolan M."/>
            <person name="Ohm R."/>
            <person name="Pangilinan J."/>
            <person name="Park H.-J."/>
            <person name="Ramirez L."/>
            <person name="Alfaro M."/>
            <person name="Sun H."/>
            <person name="Tritt A."/>
            <person name="Yoshinaga Y."/>
            <person name="Zwiers L.-H."/>
            <person name="Turgeon B."/>
            <person name="Goodwin S."/>
            <person name="Spatafora J."/>
            <person name="Crous P."/>
            <person name="Grigoriev I."/>
        </authorList>
    </citation>
    <scope>NUCLEOTIDE SEQUENCE</scope>
    <source>
        <strain evidence="1">HMLAC05119</strain>
    </source>
</reference>
<dbReference type="AlphaFoldDB" id="A0A6A5QNP9"/>
<proteinExistence type="predicted"/>
<organism evidence="1 2">
    <name type="scientific">Ampelomyces quisqualis</name>
    <name type="common">Powdery mildew agent</name>
    <dbReference type="NCBI Taxonomy" id="50730"/>
    <lineage>
        <taxon>Eukaryota</taxon>
        <taxon>Fungi</taxon>
        <taxon>Dikarya</taxon>
        <taxon>Ascomycota</taxon>
        <taxon>Pezizomycotina</taxon>
        <taxon>Dothideomycetes</taxon>
        <taxon>Pleosporomycetidae</taxon>
        <taxon>Pleosporales</taxon>
        <taxon>Pleosporineae</taxon>
        <taxon>Phaeosphaeriaceae</taxon>
        <taxon>Ampelomyces</taxon>
    </lineage>
</organism>
<accession>A0A6A5QNP9</accession>
<sequence>MSSPIPDQAPSNPPPQAPSIPPYPLAQVLLPIWPAPYLATIFQQISPHLTHSNFKIYIQHFELFRRDLLTKDMFNTGATTIYPIINTPVLEDLQAVLTQLLHHQEEFRQCRLEKILNTSWGLQRFYWRGMGMRGLVKGRHAGQDCASKEGSDRGEH</sequence>
<protein>
    <submittedName>
        <fullName evidence="1">Uncharacterized protein</fullName>
    </submittedName>
</protein>
<evidence type="ECO:0000313" key="2">
    <source>
        <dbReference type="Proteomes" id="UP000800096"/>
    </source>
</evidence>
<dbReference type="EMBL" id="ML979135">
    <property type="protein sequence ID" value="KAF1917019.1"/>
    <property type="molecule type" value="Genomic_DNA"/>
</dbReference>
<dbReference type="Proteomes" id="UP000800096">
    <property type="component" value="Unassembled WGS sequence"/>
</dbReference>
<evidence type="ECO:0000313" key="1">
    <source>
        <dbReference type="EMBL" id="KAF1917019.1"/>
    </source>
</evidence>
<keyword evidence="2" id="KW-1185">Reference proteome</keyword>